<dbReference type="Proteomes" id="UP000003494">
    <property type="component" value="Unassembled WGS sequence"/>
</dbReference>
<keyword evidence="2" id="KW-1185">Reference proteome</keyword>
<name>C4GCF4_9FIRM</name>
<gene>
    <name evidence="1" type="ORF">GCWU000342_01647</name>
</gene>
<dbReference type="HOGENOM" id="CLU_2737826_0_0_9"/>
<dbReference type="STRING" id="626523.GCWU000342_01647"/>
<evidence type="ECO:0000313" key="2">
    <source>
        <dbReference type="Proteomes" id="UP000003494"/>
    </source>
</evidence>
<comment type="caution">
    <text evidence="1">The sequence shown here is derived from an EMBL/GenBank/DDBJ whole genome shotgun (WGS) entry which is preliminary data.</text>
</comment>
<accession>C4GCF4</accession>
<protein>
    <submittedName>
        <fullName evidence="1">Uncharacterized protein</fullName>
    </submittedName>
</protein>
<reference evidence="1" key="1">
    <citation type="submission" date="2009-04" db="EMBL/GenBank/DDBJ databases">
        <authorList>
            <person name="Weinstock G."/>
            <person name="Sodergren E."/>
            <person name="Clifton S."/>
            <person name="Fulton L."/>
            <person name="Fulton B."/>
            <person name="Courtney L."/>
            <person name="Fronick C."/>
            <person name="Harrison M."/>
            <person name="Strong C."/>
            <person name="Farmer C."/>
            <person name="Delahaunty K."/>
            <person name="Markovic C."/>
            <person name="Hall O."/>
            <person name="Minx P."/>
            <person name="Tomlinson C."/>
            <person name="Mitreva M."/>
            <person name="Nelson J."/>
            <person name="Hou S."/>
            <person name="Wollam A."/>
            <person name="Pepin K.H."/>
            <person name="Johnson M."/>
            <person name="Bhonagiri V."/>
            <person name="Nash W.E."/>
            <person name="Warren W."/>
            <person name="Chinwalla A."/>
            <person name="Mardis E.R."/>
            <person name="Wilson R.K."/>
        </authorList>
    </citation>
    <scope>NUCLEOTIDE SEQUENCE [LARGE SCALE GENOMIC DNA]</scope>
    <source>
        <strain evidence="1">DSM 14600</strain>
    </source>
</reference>
<evidence type="ECO:0000313" key="1">
    <source>
        <dbReference type="EMBL" id="EEP27654.1"/>
    </source>
</evidence>
<dbReference type="EMBL" id="ACIP02000004">
    <property type="protein sequence ID" value="EEP27654.1"/>
    <property type="molecule type" value="Genomic_DNA"/>
</dbReference>
<proteinExistence type="predicted"/>
<sequence>MVKFTNSSHKTRGQCRSDEEAFSRKSLRIVGIFGERKAGSKERGLNLTGGGQVSIIKLVRNINVIFIAVIS</sequence>
<organism evidence="1 2">
    <name type="scientific">Shuttleworthella satelles DSM 14600</name>
    <dbReference type="NCBI Taxonomy" id="626523"/>
    <lineage>
        <taxon>Bacteria</taxon>
        <taxon>Bacillati</taxon>
        <taxon>Bacillota</taxon>
        <taxon>Clostridia</taxon>
        <taxon>Lachnospirales</taxon>
        <taxon>Lachnospiraceae</taxon>
        <taxon>Shuttleworthella</taxon>
    </lineage>
</organism>
<dbReference type="AlphaFoldDB" id="C4GCF4"/>